<dbReference type="AlphaFoldDB" id="A0A3M7QV49"/>
<keyword evidence="2" id="KW-1185">Reference proteome</keyword>
<dbReference type="InterPro" id="IPR008974">
    <property type="entry name" value="TRAF-like"/>
</dbReference>
<evidence type="ECO:0000313" key="1">
    <source>
        <dbReference type="EMBL" id="RNA14835.1"/>
    </source>
</evidence>
<name>A0A3M7QV49_BRAPC</name>
<gene>
    <name evidence="1" type="ORF">BpHYR1_035793</name>
</gene>
<protein>
    <recommendedName>
        <fullName evidence="3">Ubiquitin carboxyl-terminal hydrolase 7</fullName>
    </recommendedName>
</protein>
<evidence type="ECO:0000313" key="2">
    <source>
        <dbReference type="Proteomes" id="UP000276133"/>
    </source>
</evidence>
<comment type="caution">
    <text evidence="1">The sequence shown here is derived from an EMBL/GenBank/DDBJ whole genome shotgun (WGS) entry which is preliminary data.</text>
</comment>
<dbReference type="OrthoDB" id="289038at2759"/>
<dbReference type="EMBL" id="REGN01005100">
    <property type="protein sequence ID" value="RNA14835.1"/>
    <property type="molecule type" value="Genomic_DNA"/>
</dbReference>
<dbReference type="Gene3D" id="2.60.210.10">
    <property type="entry name" value="Apoptosis, Tumor Necrosis Factor Receptor Associated Protein 2, Chain A"/>
    <property type="match status" value="1"/>
</dbReference>
<proteinExistence type="predicted"/>
<evidence type="ECO:0008006" key="3">
    <source>
        <dbReference type="Google" id="ProtNLM"/>
    </source>
</evidence>
<dbReference type="SUPFAM" id="SSF49599">
    <property type="entry name" value="TRAF domain-like"/>
    <property type="match status" value="1"/>
</dbReference>
<reference evidence="1 2" key="1">
    <citation type="journal article" date="2018" name="Sci. Rep.">
        <title>Genomic signatures of local adaptation to the degree of environmental predictability in rotifers.</title>
        <authorList>
            <person name="Franch-Gras L."/>
            <person name="Hahn C."/>
            <person name="Garcia-Roger E.M."/>
            <person name="Carmona M.J."/>
            <person name="Serra M."/>
            <person name="Gomez A."/>
        </authorList>
    </citation>
    <scope>NUCLEOTIDE SEQUENCE [LARGE SCALE GENOMIC DNA]</scope>
    <source>
        <strain evidence="1">HYR1</strain>
    </source>
</reference>
<dbReference type="Proteomes" id="UP000276133">
    <property type="component" value="Unassembled WGS sequence"/>
</dbReference>
<sequence length="319" mass="37255">MDDLSISLPCGFSAKYKDIFYNCDEFPCPVCKTHALKSKECLTITKNRLVLIEKSFELKKNHYDHLLKEFEKYKNEPKIYLDESFDCFKRKVDHRREEIKVMLNEKIDEYHDGLLAKIETKKCAKLKELEEKIKQIEALDLVNLSSVTNILNDLIEPNFKLANSSHNISKLFGQLNLKEDEIDDDSCTEKTIELVENDNFDLYSKKYIVQNFEWSINTRKKRNNSEMNGETYIDLNLYCYPLGNTKEFSVKVDALFSLSNKSNSMKDLSRNFKQLFTQKSPAWGFKFTTMNKIMNPKNGFYDANDDSITLKAAIKVELP</sequence>
<organism evidence="1 2">
    <name type="scientific">Brachionus plicatilis</name>
    <name type="common">Marine rotifer</name>
    <name type="synonym">Brachionus muelleri</name>
    <dbReference type="NCBI Taxonomy" id="10195"/>
    <lineage>
        <taxon>Eukaryota</taxon>
        <taxon>Metazoa</taxon>
        <taxon>Spiralia</taxon>
        <taxon>Gnathifera</taxon>
        <taxon>Rotifera</taxon>
        <taxon>Eurotatoria</taxon>
        <taxon>Monogononta</taxon>
        <taxon>Pseudotrocha</taxon>
        <taxon>Ploima</taxon>
        <taxon>Brachionidae</taxon>
        <taxon>Brachionus</taxon>
    </lineage>
</organism>
<accession>A0A3M7QV49</accession>